<gene>
    <name evidence="2" type="ORF">FE839_23020</name>
</gene>
<feature type="signal peptide" evidence="1">
    <location>
        <begin position="1"/>
        <end position="20"/>
    </location>
</feature>
<organism evidence="2 3">
    <name type="scientific">Klebsiella indica</name>
    <dbReference type="NCBI Taxonomy" id="2582917"/>
    <lineage>
        <taxon>Bacteria</taxon>
        <taxon>Pseudomonadati</taxon>
        <taxon>Pseudomonadota</taxon>
        <taxon>Gammaproteobacteria</taxon>
        <taxon>Enterobacterales</taxon>
        <taxon>Enterobacteriaceae</taxon>
        <taxon>Klebsiella/Raoultella group</taxon>
        <taxon>Klebsiella</taxon>
    </lineage>
</organism>
<evidence type="ECO:0000313" key="3">
    <source>
        <dbReference type="Proteomes" id="UP000307430"/>
    </source>
</evidence>
<dbReference type="PROSITE" id="PS51257">
    <property type="entry name" value="PROKAR_LIPOPROTEIN"/>
    <property type="match status" value="1"/>
</dbReference>
<name>A0A5R9L8T5_9ENTR</name>
<proteinExistence type="predicted"/>
<protein>
    <submittedName>
        <fullName evidence="2">Lipoprotein</fullName>
    </submittedName>
</protein>
<keyword evidence="3" id="KW-1185">Reference proteome</keyword>
<comment type="caution">
    <text evidence="2">The sequence shown here is derived from an EMBL/GenBank/DDBJ whole genome shotgun (WGS) entry which is preliminary data.</text>
</comment>
<feature type="chain" id="PRO_5024299919" evidence="1">
    <location>
        <begin position="21"/>
        <end position="141"/>
    </location>
</feature>
<dbReference type="Pfam" id="PF13987">
    <property type="entry name" value="YedD"/>
    <property type="match status" value="1"/>
</dbReference>
<evidence type="ECO:0000313" key="2">
    <source>
        <dbReference type="EMBL" id="TLV05592.1"/>
    </source>
</evidence>
<dbReference type="EMBL" id="VCHQ01000037">
    <property type="protein sequence ID" value="TLV05592.1"/>
    <property type="molecule type" value="Genomic_DNA"/>
</dbReference>
<reference evidence="2 3" key="1">
    <citation type="submission" date="2019-05" db="EMBL/GenBank/DDBJ databases">
        <title>Genome sequence of Klebsiella sp strain TOUT106.</title>
        <authorList>
            <person name="Rahi P."/>
            <person name="Chaudhari D."/>
        </authorList>
    </citation>
    <scope>NUCLEOTIDE SEQUENCE [LARGE SCALE GENOMIC DNA]</scope>
    <source>
        <strain evidence="2 3">TOUT106</strain>
    </source>
</reference>
<dbReference type="AlphaFoldDB" id="A0A5R9L8T5"/>
<evidence type="ECO:0000256" key="1">
    <source>
        <dbReference type="SAM" id="SignalP"/>
    </source>
</evidence>
<dbReference type="InterPro" id="IPR025596">
    <property type="entry name" value="YedD"/>
</dbReference>
<dbReference type="Proteomes" id="UP000307430">
    <property type="component" value="Unassembled WGS sequence"/>
</dbReference>
<keyword evidence="2" id="KW-0449">Lipoprotein</keyword>
<dbReference type="Gene3D" id="2.40.128.500">
    <property type="entry name" value="YedD-like protein"/>
    <property type="match status" value="1"/>
</dbReference>
<keyword evidence="1" id="KW-0732">Signal</keyword>
<dbReference type="NCBIfam" id="NF007705">
    <property type="entry name" value="PRK10397.1"/>
    <property type="match status" value="1"/>
</dbReference>
<sequence>MKNKIVFLGLLLVLSGCAQVDNYSDVIKAPAPDGLDGYWQSAGPQKEMMSPQAIASLIVTKDGDTFDCRQWQRVIVVPGKLMKRDAVIYNVTAALNVYPVEREGDTLHYDRMTFKRVARLTPECEQAWEASSTESTNAHAE</sequence>
<dbReference type="RefSeq" id="WP_138363083.1">
    <property type="nucleotide sequence ID" value="NZ_JBCIVH010000020.1"/>
</dbReference>
<dbReference type="InterPro" id="IPR038624">
    <property type="entry name" value="YedD-like_sf"/>
</dbReference>
<accession>A0A5R9L8T5</accession>